<comment type="caution">
    <text evidence="3">The sequence shown here is derived from an EMBL/GenBank/DDBJ whole genome shotgun (WGS) entry which is preliminary data.</text>
</comment>
<keyword evidence="4" id="KW-1185">Reference proteome</keyword>
<sequence length="448" mass="46647">MAAAMVVIASPASADVQARADDAVEAYVETWREANGVPGAAVAVVDGDEVRTFVSGEDGDGDPVSAETPFLVGSVAKTFTSALVLGLVEDGRIRLDDPVNRHLTWLDAPTMTVRQLLTHTAGYTVGDGLAVSERFDNEPGALRRAAGDLEHHGTPGEYAYNSADYLVLGALVEEITDKPFAAVAQEDLFGPLGMKDTTADDDGASTLAAGHRHWWSWTRAYDPGFDESGAPYGYVVSTLDDLVTYASAHLAGQVLPRGLEDDAWSIHEVTGPGRGYGYGWSVEGGDRRRVHHTGATPGYFAHVSLVPGEDRAVVVLANSYAEKRAPSLAAAAADIDELARGGSATVKGGDPLLSSAPWILAAAVPAGLVLVLVALRRPSSSTLRWVFATAAATAAVALALLPSLLGVSLGFAVTWLPDLAVGVVAGSVTLLMLAAAFVGGRVGRLRAR</sequence>
<dbReference type="SUPFAM" id="SSF56601">
    <property type="entry name" value="beta-lactamase/transpeptidase-like"/>
    <property type="match status" value="1"/>
</dbReference>
<organism evidence="3 4">
    <name type="scientific">Nocardioides luteus</name>
    <dbReference type="NCBI Taxonomy" id="1844"/>
    <lineage>
        <taxon>Bacteria</taxon>
        <taxon>Bacillati</taxon>
        <taxon>Actinomycetota</taxon>
        <taxon>Actinomycetes</taxon>
        <taxon>Propionibacteriales</taxon>
        <taxon>Nocardioidaceae</taxon>
        <taxon>Nocardioides</taxon>
    </lineage>
</organism>
<dbReference type="PANTHER" id="PTHR46825:SF9">
    <property type="entry name" value="BETA-LACTAMASE-RELATED DOMAIN-CONTAINING PROTEIN"/>
    <property type="match status" value="1"/>
</dbReference>
<reference evidence="3" key="1">
    <citation type="submission" date="2016-10" db="EMBL/GenBank/DDBJ databases">
        <title>Draft Genome Sequence of Nocardioides luteus Strain BAFB, an Alkane-Degrading Bacterium Isolated from JP-7 Polluted Soil.</title>
        <authorList>
            <person name="Brown L."/>
            <person name="Ruiz O.N."/>
            <person name="Gunasekera T."/>
        </authorList>
    </citation>
    <scope>NUCLEOTIDE SEQUENCE [LARGE SCALE GENOMIC DNA]</scope>
    <source>
        <strain evidence="3">BAFB</strain>
    </source>
</reference>
<feature type="transmembrane region" description="Helical" evidence="1">
    <location>
        <begin position="356"/>
        <end position="375"/>
    </location>
</feature>
<dbReference type="InterPro" id="IPR012338">
    <property type="entry name" value="Beta-lactam/transpept-like"/>
</dbReference>
<evidence type="ECO:0000313" key="3">
    <source>
        <dbReference type="EMBL" id="OIJ23989.1"/>
    </source>
</evidence>
<keyword evidence="1" id="KW-1133">Transmembrane helix</keyword>
<dbReference type="InterPro" id="IPR001466">
    <property type="entry name" value="Beta-lactam-related"/>
</dbReference>
<evidence type="ECO:0000313" key="4">
    <source>
        <dbReference type="Proteomes" id="UP000033772"/>
    </source>
</evidence>
<dbReference type="EMBL" id="JZDQ02000049">
    <property type="protein sequence ID" value="OIJ23989.1"/>
    <property type="molecule type" value="Genomic_DNA"/>
</dbReference>
<protein>
    <recommendedName>
        <fullName evidence="2">Beta-lactamase-related domain-containing protein</fullName>
    </recommendedName>
</protein>
<evidence type="ECO:0000259" key="2">
    <source>
        <dbReference type="Pfam" id="PF00144"/>
    </source>
</evidence>
<dbReference type="Pfam" id="PF00144">
    <property type="entry name" value="Beta-lactamase"/>
    <property type="match status" value="1"/>
</dbReference>
<dbReference type="PANTHER" id="PTHR46825">
    <property type="entry name" value="D-ALANYL-D-ALANINE-CARBOXYPEPTIDASE/ENDOPEPTIDASE AMPH"/>
    <property type="match status" value="1"/>
</dbReference>
<feature type="domain" description="Beta-lactamase-related" evidence="2">
    <location>
        <begin position="26"/>
        <end position="335"/>
    </location>
</feature>
<keyword evidence="1" id="KW-0812">Transmembrane</keyword>
<dbReference type="STRING" id="1844.UG56_025220"/>
<keyword evidence="1" id="KW-0472">Membrane</keyword>
<evidence type="ECO:0000256" key="1">
    <source>
        <dbReference type="SAM" id="Phobius"/>
    </source>
</evidence>
<name>A0A1J4MXB9_9ACTN</name>
<dbReference type="AlphaFoldDB" id="A0A1J4MXB9"/>
<dbReference type="InterPro" id="IPR050491">
    <property type="entry name" value="AmpC-like"/>
</dbReference>
<dbReference type="Proteomes" id="UP000033772">
    <property type="component" value="Unassembled WGS sequence"/>
</dbReference>
<dbReference type="Gene3D" id="3.40.710.10">
    <property type="entry name" value="DD-peptidase/beta-lactamase superfamily"/>
    <property type="match status" value="1"/>
</dbReference>
<accession>A0A1J4MXB9</accession>
<feature type="transmembrane region" description="Helical" evidence="1">
    <location>
        <begin position="419"/>
        <end position="438"/>
    </location>
</feature>
<feature type="transmembrane region" description="Helical" evidence="1">
    <location>
        <begin position="387"/>
        <end position="413"/>
    </location>
</feature>
<proteinExistence type="predicted"/>
<gene>
    <name evidence="3" type="ORF">UG56_025220</name>
</gene>